<gene>
    <name evidence="3" type="ordered locus">Pyrfu_1097</name>
</gene>
<dbReference type="STRING" id="694429.Pyrfu_1097"/>
<feature type="coiled-coil region" evidence="1">
    <location>
        <begin position="474"/>
        <end position="515"/>
    </location>
</feature>
<dbReference type="eggNOG" id="arCOG02320">
    <property type="taxonomic scope" value="Archaea"/>
</dbReference>
<name>G0EF68_PYRF1</name>
<dbReference type="InParanoid" id="G0EF68"/>
<proteinExistence type="predicted"/>
<keyword evidence="2" id="KW-1133">Transmembrane helix</keyword>
<organism evidence="3 4">
    <name type="scientific">Pyrolobus fumarii (strain DSM 11204 / 1A)</name>
    <dbReference type="NCBI Taxonomy" id="694429"/>
    <lineage>
        <taxon>Archaea</taxon>
        <taxon>Thermoproteota</taxon>
        <taxon>Thermoprotei</taxon>
        <taxon>Desulfurococcales</taxon>
        <taxon>Pyrodictiaceae</taxon>
        <taxon>Pyrolobus</taxon>
    </lineage>
</organism>
<keyword evidence="2" id="KW-0472">Membrane</keyword>
<keyword evidence="1" id="KW-0175">Coiled coil</keyword>
<reference evidence="3 4" key="1">
    <citation type="journal article" date="2011" name="Stand. Genomic Sci.">
        <title>Complete genome sequence of the hyperthermophilic chemolithoautotroph Pyrolobus fumarii type strain (1A).</title>
        <authorList>
            <person name="Anderson I."/>
            <person name="Goker M."/>
            <person name="Nolan M."/>
            <person name="Lucas S."/>
            <person name="Hammon N."/>
            <person name="Deshpande S."/>
            <person name="Cheng J.F."/>
            <person name="Tapia R."/>
            <person name="Han C."/>
            <person name="Goodwin L."/>
            <person name="Pitluck S."/>
            <person name="Huntemann M."/>
            <person name="Liolios K."/>
            <person name="Ivanova N."/>
            <person name="Pagani I."/>
            <person name="Mavromatis K."/>
            <person name="Ovchinikova G."/>
            <person name="Pati A."/>
            <person name="Chen A."/>
            <person name="Palaniappan K."/>
            <person name="Land M."/>
            <person name="Hauser L."/>
            <person name="Brambilla E.M."/>
            <person name="Huber H."/>
            <person name="Yasawong M."/>
            <person name="Rohde M."/>
            <person name="Spring S."/>
            <person name="Abt B."/>
            <person name="Sikorski J."/>
            <person name="Wirth R."/>
            <person name="Detter J.C."/>
            <person name="Woyke T."/>
            <person name="Bristow J."/>
            <person name="Eisen J.A."/>
            <person name="Markowitz V."/>
            <person name="Hugenholtz P."/>
            <person name="Kyrpides N.C."/>
            <person name="Klenk H.P."/>
            <person name="Lapidus A."/>
        </authorList>
    </citation>
    <scope>NUCLEOTIDE SEQUENCE [LARGE SCALE GENOMIC DNA]</scope>
    <source>
        <strain evidence="4">DSM 11204 / 1A</strain>
    </source>
</reference>
<dbReference type="Proteomes" id="UP000001037">
    <property type="component" value="Chromosome"/>
</dbReference>
<dbReference type="HOGENOM" id="CLU_510594_0_0_2"/>
<dbReference type="KEGG" id="pfm:Pyrfu_1097"/>
<evidence type="ECO:0000256" key="2">
    <source>
        <dbReference type="SAM" id="Phobius"/>
    </source>
</evidence>
<dbReference type="GeneID" id="11139575"/>
<evidence type="ECO:0000256" key="1">
    <source>
        <dbReference type="SAM" id="Coils"/>
    </source>
</evidence>
<evidence type="ECO:0000313" key="3">
    <source>
        <dbReference type="EMBL" id="AEM38965.1"/>
    </source>
</evidence>
<feature type="transmembrane region" description="Helical" evidence="2">
    <location>
        <begin position="519"/>
        <end position="538"/>
    </location>
</feature>
<accession>G0EF68</accession>
<protein>
    <submittedName>
        <fullName evidence="3">Uncharacterized protein</fullName>
    </submittedName>
</protein>
<dbReference type="AlphaFoldDB" id="G0EF68"/>
<dbReference type="Gene3D" id="1.20.1480.30">
    <property type="entry name" value="Designed four-helix bundle protein"/>
    <property type="match status" value="1"/>
</dbReference>
<keyword evidence="4" id="KW-1185">Reference proteome</keyword>
<dbReference type="RefSeq" id="WP_014026642.1">
    <property type="nucleotide sequence ID" value="NC_015931.1"/>
</dbReference>
<evidence type="ECO:0000313" key="4">
    <source>
        <dbReference type="Proteomes" id="UP000001037"/>
    </source>
</evidence>
<keyword evidence="2" id="KW-0812">Transmembrane</keyword>
<sequence>MRIGRVVLTTILAILMLVVTVAYMTHASVTIDVINSYTDIYDISSVMPGVTVAGILDVTGYYLEGRELAWTSGSTLDVYDYIVFVIGPFHEYVAFADIAVNLDFVRPLMYFRELNDDDYLTSYGEHTLYNELLTLWSSDPEIAYQPGEWISSPSEIGFRVFCDRDLSSNTPYCFIITGISPTVILDVPGKHTIFARVVSCLWDKVKTDIAYCAYSTYTFTFYLVQPVWMYREAQFLHIIYQLYNVTRMLEDIASRLDKVESKLGNVASNVELVRDTVLGVSREVTRLGVLVSGEAEETRKFVADVLGRLEQRLSLIVYNATSGVAREVAELRITVDGFSANTSRTLAEIQARLGAVIEALSEHNESVEEALARVLGELGDARTKLNLTLSELNSIALNISGVRVEIRMTGKTLASKIASLRDLVDTLGGKLVEKTNAIEERVGAVLEATNYTSERLVSVENRIGSLGSTIHTRIEKLNTTLSVVANEVQRLKAEVEKLDGKLEAMSNEIKALRDTSNTILIAVGILAAVVAAASTISLKK</sequence>
<dbReference type="EMBL" id="CP002838">
    <property type="protein sequence ID" value="AEM38965.1"/>
    <property type="molecule type" value="Genomic_DNA"/>
</dbReference>